<evidence type="ECO:0000256" key="5">
    <source>
        <dbReference type="PIRNR" id="PIRNR037489"/>
    </source>
</evidence>
<dbReference type="Gene3D" id="3.30.70.120">
    <property type="match status" value="1"/>
</dbReference>
<evidence type="ECO:0000313" key="7">
    <source>
        <dbReference type="EMBL" id="TYQ01397.1"/>
    </source>
</evidence>
<dbReference type="GO" id="GO:0005737">
    <property type="term" value="C:cytoplasm"/>
    <property type="evidence" value="ECO:0007669"/>
    <property type="project" value="TreeGrafter"/>
</dbReference>
<dbReference type="PIRSF" id="PIRSF037489">
    <property type="entry name" value="UCP037489_NIF3_YqfO"/>
    <property type="match status" value="1"/>
</dbReference>
<comment type="subunit">
    <text evidence="2">Homohexamer.</text>
</comment>
<dbReference type="FunFam" id="3.40.1390.30:FF:000001">
    <property type="entry name" value="GTP cyclohydrolase 1 type 2"/>
    <property type="match status" value="1"/>
</dbReference>
<name>A0A652YJI8_NOCGL</name>
<gene>
    <name evidence="7" type="ORF">FNL38_108256</name>
</gene>
<keyword evidence="4 5" id="KW-0479">Metal-binding</keyword>
<dbReference type="PANTHER" id="PTHR13799:SF14">
    <property type="entry name" value="GTP CYCLOHYDROLASE 1 TYPE 2 HOMOLOG"/>
    <property type="match status" value="1"/>
</dbReference>
<dbReference type="InterPro" id="IPR036069">
    <property type="entry name" value="DUF34/NIF3_sf"/>
</dbReference>
<evidence type="ECO:0000256" key="6">
    <source>
        <dbReference type="PIRSR" id="PIRSR602678-1"/>
    </source>
</evidence>
<evidence type="ECO:0000256" key="2">
    <source>
        <dbReference type="ARBA" id="ARBA00011643"/>
    </source>
</evidence>
<comment type="caution">
    <text evidence="7">The sequence shown here is derived from an EMBL/GenBank/DDBJ whole genome shotgun (WGS) entry which is preliminary data.</text>
</comment>
<reference evidence="7" key="1">
    <citation type="submission" date="2019-07" db="EMBL/GenBank/DDBJ databases">
        <title>Genomic Encyclopedia of Type Strains, Phase IV (KMG-IV): sequencing the most valuable type-strain genomes for metagenomic binning, comparative biology and taxonomic classification.</title>
        <authorList>
            <person name="Goeker M."/>
        </authorList>
    </citation>
    <scope>NUCLEOTIDE SEQUENCE</scope>
    <source>
        <strain evidence="7">DSM 44596</strain>
    </source>
</reference>
<dbReference type="EMBL" id="VNIQ01000008">
    <property type="protein sequence ID" value="TYQ01397.1"/>
    <property type="molecule type" value="Genomic_DNA"/>
</dbReference>
<evidence type="ECO:0000256" key="3">
    <source>
        <dbReference type="ARBA" id="ARBA00022112"/>
    </source>
</evidence>
<dbReference type="NCBIfam" id="TIGR00486">
    <property type="entry name" value="YbgI_SA1388"/>
    <property type="match status" value="1"/>
</dbReference>
<dbReference type="SUPFAM" id="SSF102705">
    <property type="entry name" value="NIF3 (NGG1p interacting factor 3)-like"/>
    <property type="match status" value="1"/>
</dbReference>
<dbReference type="PANTHER" id="PTHR13799">
    <property type="entry name" value="NGG1 INTERACTING FACTOR 3"/>
    <property type="match status" value="1"/>
</dbReference>
<dbReference type="Pfam" id="PF01784">
    <property type="entry name" value="DUF34_NIF3"/>
    <property type="match status" value="1"/>
</dbReference>
<dbReference type="InterPro" id="IPR002678">
    <property type="entry name" value="DUF34/NIF3"/>
</dbReference>
<dbReference type="AlphaFoldDB" id="A0A652YJI8"/>
<dbReference type="InterPro" id="IPR017221">
    <property type="entry name" value="DUF34/NIF3_bac"/>
</dbReference>
<dbReference type="Gene3D" id="3.40.1390.30">
    <property type="entry name" value="NIF3 (NGG1p interacting factor 3)-like"/>
    <property type="match status" value="1"/>
</dbReference>
<dbReference type="GO" id="GO:0046872">
    <property type="term" value="F:metal ion binding"/>
    <property type="evidence" value="ECO:0007669"/>
    <property type="project" value="UniProtKB-UniRule"/>
</dbReference>
<accession>A0A652YJI8</accession>
<sequence>MSTTLADVIAVLEAAYPPALAESWDSVGLVCGDPADSVSRVVFAVDPTESVVDDAIASGADLLVVHHPLLLRGVDTVGAHTPKGALVHKLIKAGCALFSAHTNADSADPGVSDALADALGLTVLRPIEPKPSQPLDKWVVMVPIDRTDAVQGALFEAGAGRIGDYSECSWTVTGTGQFLPGDKATPAIGSVGALEQVSEDRIEVIAPRTERAAVLDALRTAHPYEEPAFDVFELATFPSSRGLGRIGELPHAETLREFTARVAGALPSTEWGVRAAGDPDAMVRTVAVCGGSGDSYLGVVSALGVDAYVTSDLRHHPADEHLRAGGPALVDVAHWASEYPWCAQAKSVVDAAFGSVPEWHSRVSTIRTDPWCLSAS</sequence>
<evidence type="ECO:0000256" key="1">
    <source>
        <dbReference type="ARBA" id="ARBA00006964"/>
    </source>
</evidence>
<feature type="binding site" evidence="6">
    <location>
        <position position="338"/>
    </location>
    <ligand>
        <name>a divalent metal cation</name>
        <dbReference type="ChEBI" id="CHEBI:60240"/>
        <label>1</label>
    </ligand>
</feature>
<comment type="similarity">
    <text evidence="1 5">Belongs to the GTP cyclohydrolase I type 2/NIF3 family.</text>
</comment>
<evidence type="ECO:0000256" key="4">
    <source>
        <dbReference type="ARBA" id="ARBA00022723"/>
    </source>
</evidence>
<dbReference type="InterPro" id="IPR015867">
    <property type="entry name" value="N-reg_PII/ATP_PRibTrfase_C"/>
</dbReference>
<feature type="binding site" evidence="6">
    <location>
        <position position="66"/>
    </location>
    <ligand>
        <name>a divalent metal cation</name>
        <dbReference type="ChEBI" id="CHEBI:60240"/>
        <label>1</label>
    </ligand>
</feature>
<feature type="binding site" evidence="6">
    <location>
        <position position="334"/>
    </location>
    <ligand>
        <name>a divalent metal cation</name>
        <dbReference type="ChEBI" id="CHEBI:60240"/>
        <label>1</label>
    </ligand>
</feature>
<feature type="binding site" evidence="6">
    <location>
        <position position="105"/>
    </location>
    <ligand>
        <name>a divalent metal cation</name>
        <dbReference type="ChEBI" id="CHEBI:60240"/>
        <label>1</label>
    </ligand>
</feature>
<protein>
    <recommendedName>
        <fullName evidence="3 5">GTP cyclohydrolase 1 type 2 homolog</fullName>
    </recommendedName>
</protein>
<proteinExistence type="inferred from homology"/>
<feature type="binding site" evidence="6">
    <location>
        <position position="67"/>
    </location>
    <ligand>
        <name>a divalent metal cation</name>
        <dbReference type="ChEBI" id="CHEBI:60240"/>
        <label>1</label>
    </ligand>
</feature>
<dbReference type="FunFam" id="3.30.70.120:FF:000006">
    <property type="entry name" value="GTP cyclohydrolase 1 type 2 homolog"/>
    <property type="match status" value="1"/>
</dbReference>
<organism evidence="7">
    <name type="scientific">Nocardia globerula</name>
    <dbReference type="NCBI Taxonomy" id="1818"/>
    <lineage>
        <taxon>Bacteria</taxon>
        <taxon>Bacillati</taxon>
        <taxon>Actinomycetota</taxon>
        <taxon>Actinomycetes</taxon>
        <taxon>Mycobacteriales</taxon>
        <taxon>Nocardiaceae</taxon>
        <taxon>Nocardia</taxon>
    </lineage>
</organism>